<reference evidence="2 3" key="1">
    <citation type="journal article" date="2018" name="Nat. Biotechnol.">
        <title>A standardized bacterial taxonomy based on genome phylogeny substantially revises the tree of life.</title>
        <authorList>
            <person name="Parks D.H."/>
            <person name="Chuvochina M."/>
            <person name="Waite D.W."/>
            <person name="Rinke C."/>
            <person name="Skarshewski A."/>
            <person name="Chaumeil P.A."/>
            <person name="Hugenholtz P."/>
        </authorList>
    </citation>
    <scope>NUCLEOTIDE SEQUENCE [LARGE SCALE GENOMIC DNA]</scope>
    <source>
        <strain evidence="2">UBA10707</strain>
    </source>
</reference>
<proteinExistence type="predicted"/>
<dbReference type="Pfam" id="PF00111">
    <property type="entry name" value="Fer2"/>
    <property type="match status" value="1"/>
</dbReference>
<dbReference type="AlphaFoldDB" id="A0A356LBV2"/>
<feature type="domain" description="2Fe-2S ferredoxin-type" evidence="1">
    <location>
        <begin position="10"/>
        <end position="74"/>
    </location>
</feature>
<dbReference type="EMBL" id="DOEK01000005">
    <property type="protein sequence ID" value="HBP28473.1"/>
    <property type="molecule type" value="Genomic_DNA"/>
</dbReference>
<dbReference type="InterPro" id="IPR036010">
    <property type="entry name" value="2Fe-2S_ferredoxin-like_sf"/>
</dbReference>
<dbReference type="SUPFAM" id="SSF54292">
    <property type="entry name" value="2Fe-2S ferredoxin-like"/>
    <property type="match status" value="1"/>
</dbReference>
<dbReference type="Proteomes" id="UP000264036">
    <property type="component" value="Unassembled WGS sequence"/>
</dbReference>
<dbReference type="NCBIfam" id="NF007985">
    <property type="entry name" value="PRK10713.1"/>
    <property type="match status" value="1"/>
</dbReference>
<protein>
    <submittedName>
        <fullName evidence="2">2Fe-2S ferredoxin-like protein</fullName>
    </submittedName>
</protein>
<evidence type="ECO:0000259" key="1">
    <source>
        <dbReference type="Pfam" id="PF00111"/>
    </source>
</evidence>
<gene>
    <name evidence="2" type="ORF">DD666_03535</name>
</gene>
<organism evidence="2 3">
    <name type="scientific">Advenella kashmirensis</name>
    <dbReference type="NCBI Taxonomy" id="310575"/>
    <lineage>
        <taxon>Bacteria</taxon>
        <taxon>Pseudomonadati</taxon>
        <taxon>Pseudomonadota</taxon>
        <taxon>Betaproteobacteria</taxon>
        <taxon>Burkholderiales</taxon>
        <taxon>Alcaligenaceae</taxon>
    </lineage>
</organism>
<dbReference type="InterPro" id="IPR006058">
    <property type="entry name" value="2Fe2S_fd_BS"/>
</dbReference>
<evidence type="ECO:0000313" key="3">
    <source>
        <dbReference type="Proteomes" id="UP000264036"/>
    </source>
</evidence>
<dbReference type="InterPro" id="IPR001041">
    <property type="entry name" value="2Fe-2S_ferredoxin-type"/>
</dbReference>
<dbReference type="InterPro" id="IPR012675">
    <property type="entry name" value="Beta-grasp_dom_sf"/>
</dbReference>
<evidence type="ECO:0000313" key="2">
    <source>
        <dbReference type="EMBL" id="HBP28473.1"/>
    </source>
</evidence>
<accession>A0A356LBV2</accession>
<name>A0A356LBV2_9BURK</name>
<comment type="caution">
    <text evidence="2">The sequence shown here is derived from an EMBL/GenBank/DDBJ whole genome shotgun (WGS) entry which is preliminary data.</text>
</comment>
<dbReference type="Gene3D" id="3.10.20.30">
    <property type="match status" value="1"/>
</dbReference>
<dbReference type="PROSITE" id="PS00197">
    <property type="entry name" value="2FE2S_FER_1"/>
    <property type="match status" value="1"/>
</dbReference>
<sequence length="110" mass="12331">MTSVVTTDSRFELLEGETLLEGLERTNHEVEFQCRAGYCGSCRTHLLAGRVCYLTEPLAYIAKDEILPCCCVPQGPLQIEARLLHMPEQPSLGEEFNIQRSLDFGVGEQK</sequence>
<dbReference type="CDD" id="cd00207">
    <property type="entry name" value="fer2"/>
    <property type="match status" value="1"/>
</dbReference>
<dbReference type="GO" id="GO:0051537">
    <property type="term" value="F:2 iron, 2 sulfur cluster binding"/>
    <property type="evidence" value="ECO:0007669"/>
    <property type="project" value="InterPro"/>
</dbReference>